<comment type="caution">
    <text evidence="2">The sequence shown here is derived from an EMBL/GenBank/DDBJ whole genome shotgun (WGS) entry which is preliminary data.</text>
</comment>
<sequence>MAAVQVAAARVWELHQMDVNNTFLHDDLNEEVYMKLPPRFRDDAGNPICYLHKSIYGLRQASSNWFNKLTGSLKRKLTDTPMEHDHKLALAEGDDADGAVYRRLVGL</sequence>
<accession>A0AAW2VS18</accession>
<name>A0AAW2VS18_SESRA</name>
<reference evidence="2" key="2">
    <citation type="journal article" date="2024" name="Plant">
        <title>Genomic evolution and insights into agronomic trait innovations of Sesamum species.</title>
        <authorList>
            <person name="Miao H."/>
            <person name="Wang L."/>
            <person name="Qu L."/>
            <person name="Liu H."/>
            <person name="Sun Y."/>
            <person name="Le M."/>
            <person name="Wang Q."/>
            <person name="Wei S."/>
            <person name="Zheng Y."/>
            <person name="Lin W."/>
            <person name="Duan Y."/>
            <person name="Cao H."/>
            <person name="Xiong S."/>
            <person name="Wang X."/>
            <person name="Wei L."/>
            <person name="Li C."/>
            <person name="Ma Q."/>
            <person name="Ju M."/>
            <person name="Zhao R."/>
            <person name="Li G."/>
            <person name="Mu C."/>
            <person name="Tian Q."/>
            <person name="Mei H."/>
            <person name="Zhang T."/>
            <person name="Gao T."/>
            <person name="Zhang H."/>
        </authorList>
    </citation>
    <scope>NUCLEOTIDE SEQUENCE</scope>
    <source>
        <strain evidence="2">G02</strain>
    </source>
</reference>
<dbReference type="AlphaFoldDB" id="A0AAW2VS18"/>
<protein>
    <recommendedName>
        <fullName evidence="1">Reverse transcriptase Ty1/copia-type domain-containing protein</fullName>
    </recommendedName>
</protein>
<reference evidence="2" key="1">
    <citation type="submission" date="2020-06" db="EMBL/GenBank/DDBJ databases">
        <authorList>
            <person name="Li T."/>
            <person name="Hu X."/>
            <person name="Zhang T."/>
            <person name="Song X."/>
            <person name="Zhang H."/>
            <person name="Dai N."/>
            <person name="Sheng W."/>
            <person name="Hou X."/>
            <person name="Wei L."/>
        </authorList>
    </citation>
    <scope>NUCLEOTIDE SEQUENCE</scope>
    <source>
        <strain evidence="2">G02</strain>
        <tissue evidence="2">Leaf</tissue>
    </source>
</reference>
<proteinExistence type="predicted"/>
<gene>
    <name evidence="2" type="ORF">Sradi_0712000</name>
</gene>
<dbReference type="EMBL" id="JACGWJ010000003">
    <property type="protein sequence ID" value="KAL0430860.1"/>
    <property type="molecule type" value="Genomic_DNA"/>
</dbReference>
<feature type="domain" description="Reverse transcriptase Ty1/copia-type" evidence="1">
    <location>
        <begin position="6"/>
        <end position="75"/>
    </location>
</feature>
<dbReference type="InterPro" id="IPR013103">
    <property type="entry name" value="RVT_2"/>
</dbReference>
<dbReference type="Pfam" id="PF07727">
    <property type="entry name" value="RVT_2"/>
    <property type="match status" value="1"/>
</dbReference>
<evidence type="ECO:0000313" key="2">
    <source>
        <dbReference type="EMBL" id="KAL0430860.1"/>
    </source>
</evidence>
<evidence type="ECO:0000259" key="1">
    <source>
        <dbReference type="Pfam" id="PF07727"/>
    </source>
</evidence>
<organism evidence="2">
    <name type="scientific">Sesamum radiatum</name>
    <name type="common">Black benniseed</name>
    <dbReference type="NCBI Taxonomy" id="300843"/>
    <lineage>
        <taxon>Eukaryota</taxon>
        <taxon>Viridiplantae</taxon>
        <taxon>Streptophyta</taxon>
        <taxon>Embryophyta</taxon>
        <taxon>Tracheophyta</taxon>
        <taxon>Spermatophyta</taxon>
        <taxon>Magnoliopsida</taxon>
        <taxon>eudicotyledons</taxon>
        <taxon>Gunneridae</taxon>
        <taxon>Pentapetalae</taxon>
        <taxon>asterids</taxon>
        <taxon>lamiids</taxon>
        <taxon>Lamiales</taxon>
        <taxon>Pedaliaceae</taxon>
        <taxon>Sesamum</taxon>
    </lineage>
</organism>